<reference evidence="6" key="1">
    <citation type="submission" date="2018-06" db="EMBL/GenBank/DDBJ databases">
        <authorList>
            <person name="Zhirakovskaya E."/>
        </authorList>
    </citation>
    <scope>NUCLEOTIDE SEQUENCE</scope>
</reference>
<evidence type="ECO:0000313" key="6">
    <source>
        <dbReference type="EMBL" id="VAX23683.1"/>
    </source>
</evidence>
<evidence type="ECO:0000256" key="5">
    <source>
        <dbReference type="ARBA" id="ARBA00023274"/>
    </source>
</evidence>
<protein>
    <submittedName>
        <fullName evidence="6">LSU ribosomal protein L18p (L5e)</fullName>
    </submittedName>
</protein>
<dbReference type="HAMAP" id="MF_01337_B">
    <property type="entry name" value="Ribosomal_uL18_B"/>
    <property type="match status" value="1"/>
</dbReference>
<dbReference type="GO" id="GO:0008097">
    <property type="term" value="F:5S rRNA binding"/>
    <property type="evidence" value="ECO:0007669"/>
    <property type="project" value="TreeGrafter"/>
</dbReference>
<proteinExistence type="inferred from homology"/>
<gene>
    <name evidence="6" type="ORF">MNBD_IGNAVI01-2385</name>
</gene>
<keyword evidence="4 6" id="KW-0689">Ribosomal protein</keyword>
<dbReference type="AlphaFoldDB" id="A0A3B1CG24"/>
<evidence type="ECO:0000256" key="4">
    <source>
        <dbReference type="ARBA" id="ARBA00022980"/>
    </source>
</evidence>
<dbReference type="InterPro" id="IPR057268">
    <property type="entry name" value="Ribosomal_L18"/>
</dbReference>
<evidence type="ECO:0000256" key="2">
    <source>
        <dbReference type="ARBA" id="ARBA00022730"/>
    </source>
</evidence>
<comment type="similarity">
    <text evidence="1">Belongs to the universal ribosomal protein uL18 family.</text>
</comment>
<keyword evidence="2" id="KW-0699">rRNA-binding</keyword>
<dbReference type="GO" id="GO:0003735">
    <property type="term" value="F:structural constituent of ribosome"/>
    <property type="evidence" value="ECO:0007669"/>
    <property type="project" value="InterPro"/>
</dbReference>
<keyword evidence="5" id="KW-0687">Ribonucleoprotein</keyword>
<name>A0A3B1CG24_9ZZZZ</name>
<evidence type="ECO:0000256" key="3">
    <source>
        <dbReference type="ARBA" id="ARBA00022884"/>
    </source>
</evidence>
<keyword evidence="3" id="KW-0694">RNA-binding</keyword>
<dbReference type="NCBIfam" id="TIGR00060">
    <property type="entry name" value="L18_bact"/>
    <property type="match status" value="1"/>
</dbReference>
<evidence type="ECO:0000256" key="1">
    <source>
        <dbReference type="ARBA" id="ARBA00007116"/>
    </source>
</evidence>
<dbReference type="SUPFAM" id="SSF53137">
    <property type="entry name" value="Translational machinery components"/>
    <property type="match status" value="1"/>
</dbReference>
<dbReference type="FunFam" id="3.30.420.100:FF:000001">
    <property type="entry name" value="50S ribosomal protein L18"/>
    <property type="match status" value="1"/>
</dbReference>
<dbReference type="GO" id="GO:0022625">
    <property type="term" value="C:cytosolic large ribosomal subunit"/>
    <property type="evidence" value="ECO:0007669"/>
    <property type="project" value="TreeGrafter"/>
</dbReference>
<dbReference type="EMBL" id="UOGD01000256">
    <property type="protein sequence ID" value="VAX23683.1"/>
    <property type="molecule type" value="Genomic_DNA"/>
</dbReference>
<dbReference type="GO" id="GO:0006412">
    <property type="term" value="P:translation"/>
    <property type="evidence" value="ECO:0007669"/>
    <property type="project" value="InterPro"/>
</dbReference>
<accession>A0A3B1CG24</accession>
<dbReference type="CDD" id="cd00432">
    <property type="entry name" value="Ribosomal_L18_L5e"/>
    <property type="match status" value="1"/>
</dbReference>
<dbReference type="PANTHER" id="PTHR12899:SF3">
    <property type="entry name" value="LARGE RIBOSOMAL SUBUNIT PROTEIN UL18M"/>
    <property type="match status" value="1"/>
</dbReference>
<dbReference type="InterPro" id="IPR004389">
    <property type="entry name" value="Ribosomal_uL18_bac-type"/>
</dbReference>
<dbReference type="Gene3D" id="3.30.420.100">
    <property type="match status" value="1"/>
</dbReference>
<sequence length="121" mass="13603">MLKRDKQRKTRKIIRVRKNIFGTSDKPRLTVFRSLNHMYAQIIDDTQGKTLASASTLSNEIVDAVKEAKSKTEKSKLVGELIGKKAIELKVEKVVFDRGLFAYHGRVKAVADGAREAGLKF</sequence>
<dbReference type="Pfam" id="PF00861">
    <property type="entry name" value="Ribosomal_L18p"/>
    <property type="match status" value="1"/>
</dbReference>
<organism evidence="6">
    <name type="scientific">hydrothermal vent metagenome</name>
    <dbReference type="NCBI Taxonomy" id="652676"/>
    <lineage>
        <taxon>unclassified sequences</taxon>
        <taxon>metagenomes</taxon>
        <taxon>ecological metagenomes</taxon>
    </lineage>
</organism>
<dbReference type="InterPro" id="IPR005484">
    <property type="entry name" value="Ribosomal_uL18_bac/plant/anim"/>
</dbReference>
<dbReference type="PANTHER" id="PTHR12899">
    <property type="entry name" value="39S RIBOSOMAL PROTEIN L18, MITOCHONDRIAL"/>
    <property type="match status" value="1"/>
</dbReference>